<dbReference type="Proteomes" id="UP000466586">
    <property type="component" value="Unassembled WGS sequence"/>
</dbReference>
<organism evidence="2 3">
    <name type="scientific">Hufsiella arboris</name>
    <dbReference type="NCBI Taxonomy" id="2695275"/>
    <lineage>
        <taxon>Bacteria</taxon>
        <taxon>Pseudomonadati</taxon>
        <taxon>Bacteroidota</taxon>
        <taxon>Sphingobacteriia</taxon>
        <taxon>Sphingobacteriales</taxon>
        <taxon>Sphingobacteriaceae</taxon>
        <taxon>Hufsiella</taxon>
    </lineage>
</organism>
<dbReference type="InterPro" id="IPR018649">
    <property type="entry name" value="SHOCT"/>
</dbReference>
<gene>
    <name evidence="2" type="ORF">GS399_16565</name>
</gene>
<evidence type="ECO:0000259" key="1">
    <source>
        <dbReference type="Pfam" id="PF09851"/>
    </source>
</evidence>
<comment type="caution">
    <text evidence="2">The sequence shown here is derived from an EMBL/GenBank/DDBJ whole genome shotgun (WGS) entry which is preliminary data.</text>
</comment>
<dbReference type="AlphaFoldDB" id="A0A7K1YEX0"/>
<evidence type="ECO:0000313" key="2">
    <source>
        <dbReference type="EMBL" id="MXV52588.1"/>
    </source>
</evidence>
<dbReference type="EMBL" id="WVHT01000008">
    <property type="protein sequence ID" value="MXV52588.1"/>
    <property type="molecule type" value="Genomic_DNA"/>
</dbReference>
<name>A0A7K1YEX0_9SPHI</name>
<keyword evidence="3" id="KW-1185">Reference proteome</keyword>
<dbReference type="Pfam" id="PF09851">
    <property type="entry name" value="SHOCT"/>
    <property type="match status" value="1"/>
</dbReference>
<proteinExistence type="predicted"/>
<reference evidence="2 3" key="1">
    <citation type="submission" date="2019-11" db="EMBL/GenBank/DDBJ databases">
        <title>Pedobacter sp. HMF7647 Genome sequencing and assembly.</title>
        <authorList>
            <person name="Kang H."/>
            <person name="Kim H."/>
            <person name="Joh K."/>
        </authorList>
    </citation>
    <scope>NUCLEOTIDE SEQUENCE [LARGE SCALE GENOMIC DNA]</scope>
    <source>
        <strain evidence="2 3">HMF7647</strain>
    </source>
</reference>
<sequence>MPDGDFKFIRTNSASLMNYTSTSGYQGLANQANALPRSSASTHMKVIRLEKRGSEKRGFVYYLVLGGGIRREVDVENAISSGELVVPAEFKTGNKTATNGSPSPADEIKKYKELLDSGAITQDEYNAKKKQLLGI</sequence>
<feature type="domain" description="SHOCT" evidence="1">
    <location>
        <begin position="106"/>
        <end position="133"/>
    </location>
</feature>
<evidence type="ECO:0000313" key="3">
    <source>
        <dbReference type="Proteomes" id="UP000466586"/>
    </source>
</evidence>
<accession>A0A7K1YEX0</accession>
<protein>
    <recommendedName>
        <fullName evidence="1">SHOCT domain-containing protein</fullName>
    </recommendedName>
</protein>